<dbReference type="GO" id="GO:0003676">
    <property type="term" value="F:nucleic acid binding"/>
    <property type="evidence" value="ECO:0007669"/>
    <property type="project" value="InterPro"/>
</dbReference>
<sequence>MEEFKAVIRSCQRAWDAREQPGADGEREAPIWSWDNARIHGNITDGVSWADLGITALEHTRLPPYSPDMHSVIELSHAHLMSVMQKYINGRQSGPEDDLVSYTSQLQKLFKEMITPEWVQATTHRLFLQVLPATLAAGGNYPPKQKR</sequence>
<dbReference type="EMBL" id="LSYV01000243">
    <property type="protein sequence ID" value="KXZ41917.1"/>
    <property type="molecule type" value="Genomic_DNA"/>
</dbReference>
<organism evidence="1 2">
    <name type="scientific">Gonium pectorale</name>
    <name type="common">Green alga</name>
    <dbReference type="NCBI Taxonomy" id="33097"/>
    <lineage>
        <taxon>Eukaryota</taxon>
        <taxon>Viridiplantae</taxon>
        <taxon>Chlorophyta</taxon>
        <taxon>core chlorophytes</taxon>
        <taxon>Chlorophyceae</taxon>
        <taxon>CS clade</taxon>
        <taxon>Chlamydomonadales</taxon>
        <taxon>Volvocaceae</taxon>
        <taxon>Gonium</taxon>
    </lineage>
</organism>
<reference evidence="2" key="1">
    <citation type="journal article" date="2016" name="Nat. Commun.">
        <title>The Gonium pectorale genome demonstrates co-option of cell cycle regulation during the evolution of multicellularity.</title>
        <authorList>
            <person name="Hanschen E.R."/>
            <person name="Marriage T.N."/>
            <person name="Ferris P.J."/>
            <person name="Hamaji T."/>
            <person name="Toyoda A."/>
            <person name="Fujiyama A."/>
            <person name="Neme R."/>
            <person name="Noguchi H."/>
            <person name="Minakuchi Y."/>
            <person name="Suzuki M."/>
            <person name="Kawai-Toyooka H."/>
            <person name="Smith D.R."/>
            <person name="Sparks H."/>
            <person name="Anderson J."/>
            <person name="Bakaric R."/>
            <person name="Luria V."/>
            <person name="Karger A."/>
            <person name="Kirschner M.W."/>
            <person name="Durand P.M."/>
            <person name="Michod R.E."/>
            <person name="Nozaki H."/>
            <person name="Olson B.J."/>
        </authorList>
    </citation>
    <scope>NUCLEOTIDE SEQUENCE [LARGE SCALE GENOMIC DNA]</scope>
    <source>
        <strain evidence="2">NIES-2863</strain>
    </source>
</reference>
<keyword evidence="2" id="KW-1185">Reference proteome</keyword>
<evidence type="ECO:0000313" key="1">
    <source>
        <dbReference type="EMBL" id="KXZ41917.1"/>
    </source>
</evidence>
<name>A0A150FWF8_GONPE</name>
<dbReference type="OrthoDB" id="556785at2759"/>
<gene>
    <name evidence="1" type="ORF">GPECTOR_244g598</name>
</gene>
<evidence type="ECO:0000313" key="2">
    <source>
        <dbReference type="Proteomes" id="UP000075714"/>
    </source>
</evidence>
<comment type="caution">
    <text evidence="1">The sequence shown here is derived from an EMBL/GenBank/DDBJ whole genome shotgun (WGS) entry which is preliminary data.</text>
</comment>
<dbReference type="Proteomes" id="UP000075714">
    <property type="component" value="Unassembled WGS sequence"/>
</dbReference>
<dbReference type="Gene3D" id="3.30.420.10">
    <property type="entry name" value="Ribonuclease H-like superfamily/Ribonuclease H"/>
    <property type="match status" value="1"/>
</dbReference>
<proteinExistence type="predicted"/>
<protein>
    <recommendedName>
        <fullName evidence="3">Tc1-like transposase DDE domain-containing protein</fullName>
    </recommendedName>
</protein>
<dbReference type="AlphaFoldDB" id="A0A150FWF8"/>
<evidence type="ECO:0008006" key="3">
    <source>
        <dbReference type="Google" id="ProtNLM"/>
    </source>
</evidence>
<accession>A0A150FWF8</accession>
<dbReference type="InterPro" id="IPR036397">
    <property type="entry name" value="RNaseH_sf"/>
</dbReference>